<feature type="transmembrane region" description="Helical" evidence="1">
    <location>
        <begin position="6"/>
        <end position="32"/>
    </location>
</feature>
<accession>A0AAE3NG75</accession>
<dbReference type="EMBL" id="JAIVEX010000002">
    <property type="protein sequence ID" value="MDB0520968.1"/>
    <property type="molecule type" value="Genomic_DNA"/>
</dbReference>
<keyword evidence="1" id="KW-0812">Transmembrane</keyword>
<protein>
    <recommendedName>
        <fullName evidence="4">Sel1 repeat family protein</fullName>
    </recommendedName>
</protein>
<evidence type="ECO:0000313" key="2">
    <source>
        <dbReference type="EMBL" id="MDB0520968.1"/>
    </source>
</evidence>
<evidence type="ECO:0000256" key="1">
    <source>
        <dbReference type="SAM" id="Phobius"/>
    </source>
</evidence>
<reference evidence="2" key="1">
    <citation type="submission" date="2021-09" db="EMBL/GenBank/DDBJ databases">
        <title>Genomic analysis of Ralstonia spp.</title>
        <authorList>
            <person name="Aburjaile F."/>
            <person name="Ariute J.C."/>
            <person name="Pais A.K.L."/>
            <person name="Albuquerque G.M.R."/>
            <person name="Silva A.M.F."/>
            <person name="Brenig B."/>
            <person name="Azevedo V."/>
            <person name="Matiuzzi M."/>
            <person name="Ramos R."/>
            <person name="Goes-Neto A."/>
            <person name="Soares S."/>
            <person name="Iseppon A.M.B."/>
            <person name="Souza E."/>
            <person name="Gama M."/>
        </authorList>
    </citation>
    <scope>NUCLEOTIDE SEQUENCE</scope>
    <source>
        <strain evidence="2">B4</strain>
    </source>
</reference>
<sequence>MKITKLVVITTAILIAGGLIYSLLSLLGLTSIRHEGDIIKRDQVPLYVTKADAGDYGAASDLYLYYKNSGQPEYASHWLRIAANGGGESPNEWLLDALKKSPNKQQQEEATALLRKLADDGRAPFQVRLGEEILRSVHANSDAKLAKNYFLSAAMQGYKPAIVKYTENLAGHIETIDDGLNAMAWIRVAKLCVGDSHLEKLDSIEKSIMASDIYASLNAKNDEINKISDATYSSIKNNTNNNKELDFRC</sequence>
<evidence type="ECO:0000313" key="3">
    <source>
        <dbReference type="Proteomes" id="UP001143674"/>
    </source>
</evidence>
<dbReference type="RefSeq" id="WP_247589190.1">
    <property type="nucleotide sequence ID" value="NZ_JAIVEX010000002.1"/>
</dbReference>
<dbReference type="InterPro" id="IPR011990">
    <property type="entry name" value="TPR-like_helical_dom_sf"/>
</dbReference>
<dbReference type="Gene3D" id="1.25.40.10">
    <property type="entry name" value="Tetratricopeptide repeat domain"/>
    <property type="match status" value="1"/>
</dbReference>
<proteinExistence type="predicted"/>
<keyword evidence="1" id="KW-0472">Membrane</keyword>
<keyword evidence="1" id="KW-1133">Transmembrane helix</keyword>
<dbReference type="SUPFAM" id="SSF81901">
    <property type="entry name" value="HCP-like"/>
    <property type="match status" value="1"/>
</dbReference>
<evidence type="ECO:0008006" key="4">
    <source>
        <dbReference type="Google" id="ProtNLM"/>
    </source>
</evidence>
<dbReference type="Proteomes" id="UP001143674">
    <property type="component" value="Unassembled WGS sequence"/>
</dbReference>
<comment type="caution">
    <text evidence="2">The sequence shown here is derived from an EMBL/GenBank/DDBJ whole genome shotgun (WGS) entry which is preliminary data.</text>
</comment>
<name>A0AAE3NG75_RALSL</name>
<organism evidence="2 3">
    <name type="scientific">Ralstonia solanacearum</name>
    <name type="common">Pseudomonas solanacearum</name>
    <dbReference type="NCBI Taxonomy" id="305"/>
    <lineage>
        <taxon>Bacteria</taxon>
        <taxon>Pseudomonadati</taxon>
        <taxon>Pseudomonadota</taxon>
        <taxon>Betaproteobacteria</taxon>
        <taxon>Burkholderiales</taxon>
        <taxon>Burkholderiaceae</taxon>
        <taxon>Ralstonia</taxon>
        <taxon>Ralstonia solanacearum species complex</taxon>
    </lineage>
</organism>
<gene>
    <name evidence="2" type="ORF">LBW55_05015</name>
</gene>
<dbReference type="AlphaFoldDB" id="A0AAE3NG75"/>